<feature type="domain" description="Calcineurin-like phosphoesterase" evidence="3">
    <location>
        <begin position="43"/>
        <end position="217"/>
    </location>
</feature>
<reference evidence="5" key="1">
    <citation type="submission" date="2021-08" db="EMBL/GenBank/DDBJ databases">
        <title>Hoeflea bacterium WL0058 sp. nov., isolated from the sediment.</title>
        <authorList>
            <person name="Wang L."/>
            <person name="Zhang D."/>
        </authorList>
    </citation>
    <scope>NUCLEOTIDE SEQUENCE</scope>
    <source>
        <strain evidence="5">WL0058</strain>
    </source>
</reference>
<protein>
    <submittedName>
        <fullName evidence="5">Metallophosphoesterase</fullName>
    </submittedName>
</protein>
<keyword evidence="6" id="KW-1185">Reference proteome</keyword>
<dbReference type="InterPro" id="IPR006179">
    <property type="entry name" value="5_nucleotidase/apyrase"/>
</dbReference>
<dbReference type="Gene3D" id="3.60.21.10">
    <property type="match status" value="1"/>
</dbReference>
<keyword evidence="1 2" id="KW-0732">Signal</keyword>
<proteinExistence type="predicted"/>
<dbReference type="InterPro" id="IPR036907">
    <property type="entry name" value="5'-Nucleotdase_C_sf"/>
</dbReference>
<dbReference type="GO" id="GO:0009166">
    <property type="term" value="P:nucleotide catabolic process"/>
    <property type="evidence" value="ECO:0007669"/>
    <property type="project" value="InterPro"/>
</dbReference>
<evidence type="ECO:0000256" key="2">
    <source>
        <dbReference type="SAM" id="SignalP"/>
    </source>
</evidence>
<dbReference type="InterPro" id="IPR008334">
    <property type="entry name" value="5'-Nucleotdase_C"/>
</dbReference>
<dbReference type="SUPFAM" id="SSF56300">
    <property type="entry name" value="Metallo-dependent phosphatases"/>
    <property type="match status" value="1"/>
</dbReference>
<dbReference type="PANTHER" id="PTHR11575:SF24">
    <property type="entry name" value="5'-NUCLEOTIDASE"/>
    <property type="match status" value="1"/>
</dbReference>
<dbReference type="EMBL" id="JAICBX010000004">
    <property type="protein sequence ID" value="MBW8639446.1"/>
    <property type="molecule type" value="Genomic_DNA"/>
</dbReference>
<accession>A0AAE2ZNI1</accession>
<dbReference type="Pfam" id="PF02872">
    <property type="entry name" value="5_nucleotid_C"/>
    <property type="match status" value="1"/>
</dbReference>
<feature type="chain" id="PRO_5042137199" evidence="2">
    <location>
        <begin position="33"/>
        <end position="460"/>
    </location>
</feature>
<name>A0AAE2ZNI1_9HYPH</name>
<dbReference type="GO" id="GO:0016787">
    <property type="term" value="F:hydrolase activity"/>
    <property type="evidence" value="ECO:0007669"/>
    <property type="project" value="InterPro"/>
</dbReference>
<dbReference type="PROSITE" id="PS51318">
    <property type="entry name" value="TAT"/>
    <property type="match status" value="1"/>
</dbReference>
<organism evidence="5 6">
    <name type="scientific">Flavimaribacter sediminis</name>
    <dbReference type="NCBI Taxonomy" id="2865987"/>
    <lineage>
        <taxon>Bacteria</taxon>
        <taxon>Pseudomonadati</taxon>
        <taxon>Pseudomonadota</taxon>
        <taxon>Alphaproteobacteria</taxon>
        <taxon>Hyphomicrobiales</taxon>
        <taxon>Rhizobiaceae</taxon>
        <taxon>Flavimaribacter</taxon>
    </lineage>
</organism>
<sequence length="460" mass="49008">MLKSSFVLDRRHVLKGLLAASAAAAAPGFAFANTQADAVLFTIADLHAPYARLPALLEQLKTLRDDAGVPSAVLINGDIFERGNVVCTRSGGLAEWAFLSALAAEMPVVINLGNHEVAIYDDMSTFVAKADQAGVSVISNLLDKRTGRFFAPVSDRLGLGGVDISLLGLAATNPFVYRKPARDTLTFLDTAQFVSDALPDAGADADLKVIMSHAGVSADKTFIDSLPESSVIQGAHDHLDFAMNHKGVPYFHGASWGTQIGVLELFKGPDGVTTRYRSEAVEPVAGDAALADVVATQMSEHLTDEDKEIIADIPQSFDVHNSILQATEAMRQATGADIAMIGHTTFGAPLSQGPLSRFDFNAFVRFGGGLQVAEVSGDQLLPMLARANQFAAKDLEGRTGDYVHVADHDIDPSGKYRLAVNAWTAMNQKAYLGTEDLPFQDVEGLELKAVISDHLAKTFG</sequence>
<feature type="domain" description="5'-Nucleotidase C-terminal" evidence="4">
    <location>
        <begin position="326"/>
        <end position="391"/>
    </location>
</feature>
<dbReference type="Pfam" id="PF00149">
    <property type="entry name" value="Metallophos"/>
    <property type="match status" value="1"/>
</dbReference>
<dbReference type="PANTHER" id="PTHR11575">
    <property type="entry name" value="5'-NUCLEOTIDASE-RELATED"/>
    <property type="match status" value="1"/>
</dbReference>
<dbReference type="AlphaFoldDB" id="A0AAE2ZNI1"/>
<comment type="caution">
    <text evidence="5">The sequence shown here is derived from an EMBL/GenBank/DDBJ whole genome shotgun (WGS) entry which is preliminary data.</text>
</comment>
<evidence type="ECO:0000259" key="3">
    <source>
        <dbReference type="Pfam" id="PF00149"/>
    </source>
</evidence>
<evidence type="ECO:0000313" key="5">
    <source>
        <dbReference type="EMBL" id="MBW8639446.1"/>
    </source>
</evidence>
<dbReference type="SUPFAM" id="SSF55816">
    <property type="entry name" value="5'-nucleotidase (syn. UDP-sugar hydrolase), C-terminal domain"/>
    <property type="match status" value="1"/>
</dbReference>
<dbReference type="Proteomes" id="UP001196509">
    <property type="component" value="Unassembled WGS sequence"/>
</dbReference>
<dbReference type="Gene3D" id="3.90.780.10">
    <property type="entry name" value="5'-Nucleotidase, C-terminal domain"/>
    <property type="match status" value="1"/>
</dbReference>
<evidence type="ECO:0000256" key="1">
    <source>
        <dbReference type="ARBA" id="ARBA00022729"/>
    </source>
</evidence>
<evidence type="ECO:0000313" key="6">
    <source>
        <dbReference type="Proteomes" id="UP001196509"/>
    </source>
</evidence>
<evidence type="ECO:0000259" key="4">
    <source>
        <dbReference type="Pfam" id="PF02872"/>
    </source>
</evidence>
<feature type="signal peptide" evidence="2">
    <location>
        <begin position="1"/>
        <end position="32"/>
    </location>
</feature>
<dbReference type="InterPro" id="IPR004843">
    <property type="entry name" value="Calcineurin-like_PHP"/>
</dbReference>
<gene>
    <name evidence="5" type="ORF">K1W69_19785</name>
</gene>
<dbReference type="RefSeq" id="WP_220230177.1">
    <property type="nucleotide sequence ID" value="NZ_JAICBX010000004.1"/>
</dbReference>
<dbReference type="InterPro" id="IPR006311">
    <property type="entry name" value="TAT_signal"/>
</dbReference>
<dbReference type="InterPro" id="IPR029052">
    <property type="entry name" value="Metallo-depent_PP-like"/>
</dbReference>